<reference evidence="2" key="1">
    <citation type="journal article" date="2007" name="PLoS ONE">
        <title>The first genome sequence of an elite grapevine cultivar (Pinot noir Vitis vinifera L.): coping with a highly heterozygous genome.</title>
        <authorList>
            <person name="Velasco R."/>
            <person name="Zharkikh A."/>
            <person name="Troggio M."/>
            <person name="Cartwright D.A."/>
            <person name="Cestaro A."/>
            <person name="Pruss D."/>
            <person name="Pindo M."/>
            <person name="FitzGerald L.M."/>
            <person name="Vezzulli S."/>
            <person name="Reid J."/>
            <person name="Malacarne G."/>
            <person name="Iliev D."/>
            <person name="Coppola G."/>
            <person name="Wardell B."/>
            <person name="Micheletti D."/>
            <person name="Macalma T."/>
            <person name="Facci M."/>
            <person name="Mitchell J.T."/>
            <person name="Perazzolli M."/>
            <person name="Eldredge G."/>
            <person name="Gatto P."/>
            <person name="Oyzerski R."/>
            <person name="Moretto M."/>
            <person name="Gutin N."/>
            <person name="Stefanini M."/>
            <person name="Chen Y."/>
            <person name="Segala C."/>
            <person name="Davenport C."/>
            <person name="Dematte L."/>
            <person name="Mraz A."/>
            <person name="Battilana J."/>
            <person name="Stormo K."/>
            <person name="Costa F."/>
            <person name="Tao Q."/>
            <person name="Si-Ammour A."/>
            <person name="Harkins T."/>
            <person name="Lackey A."/>
            <person name="Perbost C."/>
            <person name="Taillon B."/>
            <person name="Stella A."/>
            <person name="Solovyev V."/>
            <person name="Fawcett J.A."/>
            <person name="Sterck L."/>
            <person name="Vandepoele K."/>
            <person name="Grando S.M."/>
            <person name="Toppo S."/>
            <person name="Moser C."/>
            <person name="Lanchbury J."/>
            <person name="Bogden R."/>
            <person name="Skolnick M."/>
            <person name="Sgaramella V."/>
            <person name="Bhatnagar S.K."/>
            <person name="Fontana P."/>
            <person name="Gutin A."/>
            <person name="Van de Peer Y."/>
            <person name="Salamini F."/>
            <person name="Viola R."/>
        </authorList>
    </citation>
    <scope>NUCLEOTIDE SEQUENCE</scope>
</reference>
<protein>
    <submittedName>
        <fullName evidence="2">Uncharacterized protein</fullName>
    </submittedName>
</protein>
<feature type="region of interest" description="Disordered" evidence="1">
    <location>
        <begin position="1"/>
        <end position="51"/>
    </location>
</feature>
<evidence type="ECO:0000313" key="2">
    <source>
        <dbReference type="EMBL" id="CAN69499.1"/>
    </source>
</evidence>
<dbReference type="AlphaFoldDB" id="A5AYG4"/>
<proteinExistence type="predicted"/>
<sequence length="128" mass="15069">MEEEVRNIPGDERRLPPEKIAAIGRRRGSDDAYASPEKRERRAQSAPQSRLTRKAYAFQPTPIKGKNRRFIAIYRCIGDFWIHILWLELDYYSQQFITESAVDVVQLQKMVEEDRIFAFLARLNPELD</sequence>
<organism evidence="2">
    <name type="scientific">Vitis vinifera</name>
    <name type="common">Grape</name>
    <dbReference type="NCBI Taxonomy" id="29760"/>
    <lineage>
        <taxon>Eukaryota</taxon>
        <taxon>Viridiplantae</taxon>
        <taxon>Streptophyta</taxon>
        <taxon>Embryophyta</taxon>
        <taxon>Tracheophyta</taxon>
        <taxon>Spermatophyta</taxon>
        <taxon>Magnoliopsida</taxon>
        <taxon>eudicotyledons</taxon>
        <taxon>Gunneridae</taxon>
        <taxon>Pentapetalae</taxon>
        <taxon>rosids</taxon>
        <taxon>Vitales</taxon>
        <taxon>Vitaceae</taxon>
        <taxon>Viteae</taxon>
        <taxon>Vitis</taxon>
    </lineage>
</organism>
<gene>
    <name evidence="2" type="ORF">VITISV_027060</name>
</gene>
<name>A5AYG4_VITVI</name>
<evidence type="ECO:0000256" key="1">
    <source>
        <dbReference type="SAM" id="MobiDB-lite"/>
    </source>
</evidence>
<accession>A5AYG4</accession>
<dbReference type="EMBL" id="AM440154">
    <property type="protein sequence ID" value="CAN69499.1"/>
    <property type="molecule type" value="Genomic_DNA"/>
</dbReference>
<feature type="compositionally biased region" description="Basic and acidic residues" evidence="1">
    <location>
        <begin position="1"/>
        <end position="17"/>
    </location>
</feature>